<protein>
    <recommendedName>
        <fullName evidence="8">MotA/TolQ/ExbB proton channel domain-containing protein</fullName>
    </recommendedName>
</protein>
<reference evidence="9 10" key="1">
    <citation type="journal article" date="2016" name="Nat. Commun.">
        <title>Thousands of microbial genomes shed light on interconnected biogeochemical processes in an aquifer system.</title>
        <authorList>
            <person name="Anantharaman K."/>
            <person name="Brown C.T."/>
            <person name="Hug L.A."/>
            <person name="Sharon I."/>
            <person name="Castelle C.J."/>
            <person name="Probst A.J."/>
            <person name="Thomas B.C."/>
            <person name="Singh A."/>
            <person name="Wilkins M.J."/>
            <person name="Karaoz U."/>
            <person name="Brodie E.L."/>
            <person name="Williams K.H."/>
            <person name="Hubbard S.S."/>
            <person name="Banfield J.F."/>
        </authorList>
    </citation>
    <scope>NUCLEOTIDE SEQUENCE [LARGE SCALE GENOMIC DNA]</scope>
</reference>
<sequence length="255" mass="27857">MNVFQKFIVSFTPTEPGYGFMWMLLLVFVFALALILERGVFLLRRASFKPNAFMGSIIGCVQKEQVDEALKICDRNGKMALAQVVLAGLKNIAGGAEKIKNSIEEATLNVVPVLEKRTGYLAMIGNVATLIGLMGTIYGLILSFAAVGSPGIDPAEKSTLLAQGISAAMNTTLAGLAIAIPCIMIFTFYHSKTQKIIDDIDEHSLKLVNILTERSYKVHKYHIGAMQLKDGVGIHVTHNNIKIFTDNKLVKEITI</sequence>
<evidence type="ECO:0000256" key="2">
    <source>
        <dbReference type="ARBA" id="ARBA00022475"/>
    </source>
</evidence>
<dbReference type="Pfam" id="PF01618">
    <property type="entry name" value="MotA_ExbB"/>
    <property type="match status" value="1"/>
</dbReference>
<dbReference type="GO" id="GO:0005886">
    <property type="term" value="C:plasma membrane"/>
    <property type="evidence" value="ECO:0007669"/>
    <property type="project" value="UniProtKB-SubCell"/>
</dbReference>
<evidence type="ECO:0000259" key="8">
    <source>
        <dbReference type="Pfam" id="PF01618"/>
    </source>
</evidence>
<evidence type="ECO:0000256" key="7">
    <source>
        <dbReference type="SAM" id="Phobius"/>
    </source>
</evidence>
<evidence type="ECO:0000313" key="10">
    <source>
        <dbReference type="Proteomes" id="UP000179243"/>
    </source>
</evidence>
<dbReference type="PANTHER" id="PTHR30625">
    <property type="entry name" value="PROTEIN TOLQ"/>
    <property type="match status" value="1"/>
</dbReference>
<gene>
    <name evidence="9" type="ORF">A2519_04490</name>
</gene>
<dbReference type="EMBL" id="MFYX01000078">
    <property type="protein sequence ID" value="OGK03954.1"/>
    <property type="molecule type" value="Genomic_DNA"/>
</dbReference>
<evidence type="ECO:0000256" key="5">
    <source>
        <dbReference type="ARBA" id="ARBA00023136"/>
    </source>
</evidence>
<name>A0A1F7FB97_UNCRA</name>
<keyword evidence="2" id="KW-1003">Cell membrane</keyword>
<dbReference type="GO" id="GO:0017038">
    <property type="term" value="P:protein import"/>
    <property type="evidence" value="ECO:0007669"/>
    <property type="project" value="TreeGrafter"/>
</dbReference>
<accession>A0A1F7FB97</accession>
<dbReference type="InterPro" id="IPR002898">
    <property type="entry name" value="MotA_ExbB_proton_chnl"/>
</dbReference>
<comment type="subcellular location">
    <subcellularLocation>
        <location evidence="1">Cell membrane</location>
        <topology evidence="1">Multi-pass membrane protein</topology>
    </subcellularLocation>
    <subcellularLocation>
        <location evidence="6">Membrane</location>
        <topology evidence="6">Multi-pass membrane protein</topology>
    </subcellularLocation>
</comment>
<dbReference type="InterPro" id="IPR050790">
    <property type="entry name" value="ExbB/TolQ_transport"/>
</dbReference>
<evidence type="ECO:0000256" key="6">
    <source>
        <dbReference type="RuleBase" id="RU004057"/>
    </source>
</evidence>
<evidence type="ECO:0000256" key="1">
    <source>
        <dbReference type="ARBA" id="ARBA00004651"/>
    </source>
</evidence>
<keyword evidence="4 7" id="KW-1133">Transmembrane helix</keyword>
<proteinExistence type="inferred from homology"/>
<keyword evidence="5 7" id="KW-0472">Membrane</keyword>
<organism evidence="9 10">
    <name type="scientific">Candidatus Raymondbacteria bacterium RIFOXYD12_FULL_49_13</name>
    <dbReference type="NCBI Taxonomy" id="1817890"/>
    <lineage>
        <taxon>Bacteria</taxon>
        <taxon>Raymondiibacteriota</taxon>
    </lineage>
</organism>
<feature type="transmembrane region" description="Helical" evidence="7">
    <location>
        <begin position="167"/>
        <end position="189"/>
    </location>
</feature>
<dbReference type="AlphaFoldDB" id="A0A1F7FB97"/>
<evidence type="ECO:0000256" key="4">
    <source>
        <dbReference type="ARBA" id="ARBA00022989"/>
    </source>
</evidence>
<feature type="transmembrane region" description="Helical" evidence="7">
    <location>
        <begin position="20"/>
        <end position="43"/>
    </location>
</feature>
<keyword evidence="3 7" id="KW-0812">Transmembrane</keyword>
<keyword evidence="6" id="KW-0653">Protein transport</keyword>
<dbReference type="Proteomes" id="UP000179243">
    <property type="component" value="Unassembled WGS sequence"/>
</dbReference>
<dbReference type="PANTHER" id="PTHR30625:SF11">
    <property type="entry name" value="MOTA_TOLQ_EXBB PROTON CHANNEL DOMAIN-CONTAINING PROTEIN"/>
    <property type="match status" value="1"/>
</dbReference>
<feature type="transmembrane region" description="Helical" evidence="7">
    <location>
        <begin position="120"/>
        <end position="147"/>
    </location>
</feature>
<feature type="domain" description="MotA/TolQ/ExbB proton channel" evidence="8">
    <location>
        <begin position="81"/>
        <end position="201"/>
    </location>
</feature>
<evidence type="ECO:0000313" key="9">
    <source>
        <dbReference type="EMBL" id="OGK03954.1"/>
    </source>
</evidence>
<keyword evidence="6" id="KW-0813">Transport</keyword>
<comment type="caution">
    <text evidence="9">The sequence shown here is derived from an EMBL/GenBank/DDBJ whole genome shotgun (WGS) entry which is preliminary data.</text>
</comment>
<evidence type="ECO:0000256" key="3">
    <source>
        <dbReference type="ARBA" id="ARBA00022692"/>
    </source>
</evidence>
<comment type="similarity">
    <text evidence="6">Belongs to the exbB/tolQ family.</text>
</comment>